<dbReference type="EMBL" id="SKCS01000029">
    <property type="protein sequence ID" value="TNN20264.1"/>
    <property type="molecule type" value="Genomic_DNA"/>
</dbReference>
<protein>
    <submittedName>
        <fullName evidence="10">Calcium uptake protein 2 isoform 2</fullName>
    </submittedName>
</protein>
<comment type="subcellular location">
    <subcellularLocation>
        <location evidence="1">Mitochondrion inner membrane</location>
    </subcellularLocation>
    <subcellularLocation>
        <location evidence="2">Mitochondrion intermembrane space</location>
    </subcellularLocation>
</comment>
<dbReference type="GO" id="GO:0036444">
    <property type="term" value="P:calcium import into the mitochondrion"/>
    <property type="evidence" value="ECO:0007669"/>
    <property type="project" value="UniProtKB-ARBA"/>
</dbReference>
<evidence type="ECO:0000313" key="10">
    <source>
        <dbReference type="EMBL" id="TNN20264.1"/>
    </source>
</evidence>
<feature type="domain" description="EF-hand" evidence="9">
    <location>
        <begin position="178"/>
        <end position="213"/>
    </location>
</feature>
<sequence length="432" mass="49350">MEGYAISRLSQLQTFLKILLMLWHYCSRKVAELTGAIIKIKIRKLAVATAFGSILSGVFYFTVNSCENVKMAIKTDNRHLSLEEKFRAFASLQFNGVLLMTPSDFLRSLVDDQKPVKMLVTNDSEFIQNLMKKASRKKYEPHFFSNLQNDGIITFSEYLFLLHILTSLNISNNGCFSESSSGFEIAFKMLDRDLSGSVDAREFMILNHIIAESTEDISADDREICDLLLPEDHAYNTTLMTHLFGYNKTHSLSFDEFKRFMQDVQTEALEVEFQQFSSGTGLINPVDFARIILRYTTVSSSEYDAFINRIEKSIPSNITIPFAEFQKFFTFLNCLDDFALAIKMYTIAGKPISLPEFKRAVKACIGNELSSDILSILFALFDNDDDNCLSYHEFIHIMRERHSGGLSRTAKNSHFAKIFRKCLKRELQSAVN</sequence>
<reference evidence="10 11" key="1">
    <citation type="submission" date="2019-03" db="EMBL/GenBank/DDBJ databases">
        <title>An improved genome assembly of the fluke Schistosoma japonicum.</title>
        <authorList>
            <person name="Hu W."/>
            <person name="Luo F."/>
            <person name="Yin M."/>
            <person name="Mo X."/>
            <person name="Sun C."/>
            <person name="Wu Q."/>
            <person name="Zhu B."/>
            <person name="Xiang M."/>
            <person name="Wang J."/>
            <person name="Wang Y."/>
            <person name="Zhang T."/>
            <person name="Xu B."/>
            <person name="Zheng H."/>
            <person name="Feng Z."/>
        </authorList>
    </citation>
    <scope>NUCLEOTIDE SEQUENCE [LARGE SCALE GENOMIC DNA]</scope>
    <source>
        <strain evidence="10">HuSjv2</strain>
        <tissue evidence="10">Worms</tissue>
    </source>
</reference>
<keyword evidence="4" id="KW-0999">Mitochondrion inner membrane</keyword>
<organism evidence="10 11">
    <name type="scientific">Schistosoma japonicum</name>
    <name type="common">Blood fluke</name>
    <dbReference type="NCBI Taxonomy" id="6182"/>
    <lineage>
        <taxon>Eukaryota</taxon>
        <taxon>Metazoa</taxon>
        <taxon>Spiralia</taxon>
        <taxon>Lophotrochozoa</taxon>
        <taxon>Platyhelminthes</taxon>
        <taxon>Trematoda</taxon>
        <taxon>Digenea</taxon>
        <taxon>Strigeidida</taxon>
        <taxon>Schistosomatoidea</taxon>
        <taxon>Schistosomatidae</taxon>
        <taxon>Schistosoma</taxon>
    </lineage>
</organism>
<keyword evidence="6" id="KW-0809">Transit peptide</keyword>
<dbReference type="Gene3D" id="1.10.238.10">
    <property type="entry name" value="EF-hand"/>
    <property type="match status" value="2"/>
</dbReference>
<evidence type="ECO:0000259" key="9">
    <source>
        <dbReference type="PROSITE" id="PS50222"/>
    </source>
</evidence>
<keyword evidence="5" id="KW-0106">Calcium</keyword>
<feature type="domain" description="EF-hand" evidence="9">
    <location>
        <begin position="369"/>
        <end position="404"/>
    </location>
</feature>
<proteinExistence type="predicted"/>
<evidence type="ECO:0000256" key="6">
    <source>
        <dbReference type="ARBA" id="ARBA00022946"/>
    </source>
</evidence>
<keyword evidence="8" id="KW-0472">Membrane</keyword>
<dbReference type="GO" id="GO:1990246">
    <property type="term" value="C:uniplex complex"/>
    <property type="evidence" value="ECO:0007669"/>
    <property type="project" value="TreeGrafter"/>
</dbReference>
<dbReference type="PROSITE" id="PS00018">
    <property type="entry name" value="EF_HAND_1"/>
    <property type="match status" value="1"/>
</dbReference>
<dbReference type="GO" id="GO:0005509">
    <property type="term" value="F:calcium ion binding"/>
    <property type="evidence" value="ECO:0007669"/>
    <property type="project" value="InterPro"/>
</dbReference>
<evidence type="ECO:0000256" key="8">
    <source>
        <dbReference type="ARBA" id="ARBA00023136"/>
    </source>
</evidence>
<dbReference type="Pfam" id="PF13833">
    <property type="entry name" value="EF-hand_8"/>
    <property type="match status" value="1"/>
</dbReference>
<dbReference type="PROSITE" id="PS50222">
    <property type="entry name" value="EF_HAND_2"/>
    <property type="match status" value="2"/>
</dbReference>
<dbReference type="InterPro" id="IPR011992">
    <property type="entry name" value="EF-hand-dom_pair"/>
</dbReference>
<evidence type="ECO:0000256" key="2">
    <source>
        <dbReference type="ARBA" id="ARBA00004569"/>
    </source>
</evidence>
<dbReference type="GO" id="GO:0051560">
    <property type="term" value="P:mitochondrial calcium ion homeostasis"/>
    <property type="evidence" value="ECO:0007669"/>
    <property type="project" value="TreeGrafter"/>
</dbReference>
<dbReference type="SUPFAM" id="SSF47473">
    <property type="entry name" value="EF-hand"/>
    <property type="match status" value="2"/>
</dbReference>
<gene>
    <name evidence="10" type="ORF">EWB00_004539</name>
</gene>
<evidence type="ECO:0000256" key="3">
    <source>
        <dbReference type="ARBA" id="ARBA00022737"/>
    </source>
</evidence>
<keyword evidence="7" id="KW-0496">Mitochondrion</keyword>
<evidence type="ECO:0000256" key="7">
    <source>
        <dbReference type="ARBA" id="ARBA00023128"/>
    </source>
</evidence>
<dbReference type="InterPro" id="IPR039800">
    <property type="entry name" value="MICU1/2/3"/>
</dbReference>
<evidence type="ECO:0000256" key="1">
    <source>
        <dbReference type="ARBA" id="ARBA00004273"/>
    </source>
</evidence>
<dbReference type="OrthoDB" id="5859791at2759"/>
<comment type="caution">
    <text evidence="10">The sequence shown here is derived from an EMBL/GenBank/DDBJ whole genome shotgun (WGS) entry which is preliminary data.</text>
</comment>
<dbReference type="Proteomes" id="UP000311919">
    <property type="component" value="Unassembled WGS sequence"/>
</dbReference>
<dbReference type="InterPro" id="IPR018247">
    <property type="entry name" value="EF_Hand_1_Ca_BS"/>
</dbReference>
<evidence type="ECO:0000313" key="11">
    <source>
        <dbReference type="Proteomes" id="UP000311919"/>
    </source>
</evidence>
<dbReference type="AlphaFoldDB" id="A0A4Z2DUN3"/>
<name>A0A4Z2DUN3_SCHJA</name>
<dbReference type="InterPro" id="IPR002048">
    <property type="entry name" value="EF_hand_dom"/>
</dbReference>
<evidence type="ECO:0000256" key="4">
    <source>
        <dbReference type="ARBA" id="ARBA00022792"/>
    </source>
</evidence>
<evidence type="ECO:0000256" key="5">
    <source>
        <dbReference type="ARBA" id="ARBA00022837"/>
    </source>
</evidence>
<accession>A0A4Z2DUN3</accession>
<dbReference type="CDD" id="cd15900">
    <property type="entry name" value="EFh_MICU"/>
    <property type="match status" value="1"/>
</dbReference>
<keyword evidence="3" id="KW-0677">Repeat</keyword>
<keyword evidence="11" id="KW-1185">Reference proteome</keyword>
<dbReference type="GO" id="GO:0005758">
    <property type="term" value="C:mitochondrial intermembrane space"/>
    <property type="evidence" value="ECO:0007669"/>
    <property type="project" value="UniProtKB-SubCell"/>
</dbReference>
<dbReference type="STRING" id="6182.A0A4Z2DUN3"/>
<dbReference type="PANTHER" id="PTHR12294:SF13">
    <property type="entry name" value="MITOCHONDRIAL CALCIUM UPTAKE 3, ISOFORM D"/>
    <property type="match status" value="1"/>
</dbReference>
<dbReference type="PANTHER" id="PTHR12294">
    <property type="entry name" value="EF HAND DOMAIN FAMILY A1,A2-RELATED"/>
    <property type="match status" value="1"/>
</dbReference>